<evidence type="ECO:0000313" key="1">
    <source>
        <dbReference type="EMBL" id="KIK25369.1"/>
    </source>
</evidence>
<dbReference type="OrthoDB" id="3178701at2759"/>
<reference evidence="1 2" key="1">
    <citation type="submission" date="2014-04" db="EMBL/GenBank/DDBJ databases">
        <authorList>
            <consortium name="DOE Joint Genome Institute"/>
            <person name="Kuo A."/>
            <person name="Kohler A."/>
            <person name="Costa M.D."/>
            <person name="Nagy L.G."/>
            <person name="Floudas D."/>
            <person name="Copeland A."/>
            <person name="Barry K.W."/>
            <person name="Cichocki N."/>
            <person name="Veneault-Fourrey C."/>
            <person name="LaButti K."/>
            <person name="Lindquist E.A."/>
            <person name="Lipzen A."/>
            <person name="Lundell T."/>
            <person name="Morin E."/>
            <person name="Murat C."/>
            <person name="Sun H."/>
            <person name="Tunlid A."/>
            <person name="Henrissat B."/>
            <person name="Grigoriev I.V."/>
            <person name="Hibbett D.S."/>
            <person name="Martin F."/>
            <person name="Nordberg H.P."/>
            <person name="Cantor M.N."/>
            <person name="Hua S.X."/>
        </authorList>
    </citation>
    <scope>NUCLEOTIDE SEQUENCE [LARGE SCALE GENOMIC DNA]</scope>
    <source>
        <strain evidence="1 2">441</strain>
    </source>
</reference>
<evidence type="ECO:0000313" key="2">
    <source>
        <dbReference type="Proteomes" id="UP000054018"/>
    </source>
</evidence>
<feature type="non-terminal residue" evidence="1">
    <location>
        <position position="60"/>
    </location>
</feature>
<accession>A0A0C9ZHA0</accession>
<reference evidence="2" key="2">
    <citation type="submission" date="2015-01" db="EMBL/GenBank/DDBJ databases">
        <title>Evolutionary Origins and Diversification of the Mycorrhizal Mutualists.</title>
        <authorList>
            <consortium name="DOE Joint Genome Institute"/>
            <consortium name="Mycorrhizal Genomics Consortium"/>
            <person name="Kohler A."/>
            <person name="Kuo A."/>
            <person name="Nagy L.G."/>
            <person name="Floudas D."/>
            <person name="Copeland A."/>
            <person name="Barry K.W."/>
            <person name="Cichocki N."/>
            <person name="Veneault-Fourrey C."/>
            <person name="LaButti K."/>
            <person name="Lindquist E.A."/>
            <person name="Lipzen A."/>
            <person name="Lundell T."/>
            <person name="Morin E."/>
            <person name="Murat C."/>
            <person name="Riley R."/>
            <person name="Ohm R."/>
            <person name="Sun H."/>
            <person name="Tunlid A."/>
            <person name="Henrissat B."/>
            <person name="Grigoriev I.V."/>
            <person name="Hibbett D.S."/>
            <person name="Martin F."/>
        </authorList>
    </citation>
    <scope>NUCLEOTIDE SEQUENCE [LARGE SCALE GENOMIC DNA]</scope>
    <source>
        <strain evidence="2">441</strain>
    </source>
</reference>
<dbReference type="EMBL" id="KN833708">
    <property type="protein sequence ID" value="KIK25369.1"/>
    <property type="molecule type" value="Genomic_DNA"/>
</dbReference>
<proteinExistence type="predicted"/>
<name>A0A0C9ZHA0_9AGAM</name>
<dbReference type="AlphaFoldDB" id="A0A0C9ZHA0"/>
<protein>
    <submittedName>
        <fullName evidence="1">Uncharacterized protein</fullName>
    </submittedName>
</protein>
<organism evidence="1 2">
    <name type="scientific">Pisolithus microcarpus 441</name>
    <dbReference type="NCBI Taxonomy" id="765257"/>
    <lineage>
        <taxon>Eukaryota</taxon>
        <taxon>Fungi</taxon>
        <taxon>Dikarya</taxon>
        <taxon>Basidiomycota</taxon>
        <taxon>Agaricomycotina</taxon>
        <taxon>Agaricomycetes</taxon>
        <taxon>Agaricomycetidae</taxon>
        <taxon>Boletales</taxon>
        <taxon>Sclerodermatineae</taxon>
        <taxon>Pisolithaceae</taxon>
        <taxon>Pisolithus</taxon>
    </lineage>
</organism>
<gene>
    <name evidence="1" type="ORF">PISMIDRAFT_48466</name>
</gene>
<sequence>LSFAVMPLPTLSLFHKASCSTNALDKSDLYIWEQEPPYDYPKPIMMAHEVWYTKKMVDVM</sequence>
<feature type="non-terminal residue" evidence="1">
    <location>
        <position position="1"/>
    </location>
</feature>
<keyword evidence="2" id="KW-1185">Reference proteome</keyword>
<dbReference type="Proteomes" id="UP000054018">
    <property type="component" value="Unassembled WGS sequence"/>
</dbReference>
<dbReference type="HOGENOM" id="CLU_162845_0_0_1"/>